<feature type="transmembrane region" description="Helical" evidence="7">
    <location>
        <begin position="164"/>
        <end position="183"/>
    </location>
</feature>
<proteinExistence type="inferred from homology"/>
<evidence type="ECO:0000256" key="6">
    <source>
        <dbReference type="RuleBase" id="RU362091"/>
    </source>
</evidence>
<evidence type="ECO:0000256" key="7">
    <source>
        <dbReference type="SAM" id="Phobius"/>
    </source>
</evidence>
<feature type="transmembrane region" description="Helical" evidence="7">
    <location>
        <begin position="547"/>
        <end position="571"/>
    </location>
</feature>
<dbReference type="InterPro" id="IPR038377">
    <property type="entry name" value="Na/Glc_symporter_sf"/>
</dbReference>
<feature type="transmembrane region" description="Helical" evidence="7">
    <location>
        <begin position="421"/>
        <end position="442"/>
    </location>
</feature>
<dbReference type="EMBL" id="JARXHW010000003">
    <property type="protein sequence ID" value="MDQ8206369.1"/>
    <property type="molecule type" value="Genomic_DNA"/>
</dbReference>
<dbReference type="PANTHER" id="PTHR11819:SF77">
    <property type="entry name" value="SODIUM_GLUCOSE COTRANSPORT PROTEIN"/>
    <property type="match status" value="1"/>
</dbReference>
<feature type="transmembrane region" description="Helical" evidence="7">
    <location>
        <begin position="83"/>
        <end position="100"/>
    </location>
</feature>
<evidence type="ECO:0000256" key="1">
    <source>
        <dbReference type="ARBA" id="ARBA00004141"/>
    </source>
</evidence>
<dbReference type="InterPro" id="IPR001734">
    <property type="entry name" value="Na/solute_symporter"/>
</dbReference>
<feature type="transmembrane region" description="Helical" evidence="7">
    <location>
        <begin position="304"/>
        <end position="325"/>
    </location>
</feature>
<dbReference type="PANTHER" id="PTHR11819">
    <property type="entry name" value="SOLUTE CARRIER FAMILY 5"/>
    <property type="match status" value="1"/>
</dbReference>
<organism evidence="8 9">
    <name type="scientific">Thalassobacterium maritimum</name>
    <dbReference type="NCBI Taxonomy" id="3041265"/>
    <lineage>
        <taxon>Bacteria</taxon>
        <taxon>Pseudomonadati</taxon>
        <taxon>Verrucomicrobiota</taxon>
        <taxon>Opitutia</taxon>
        <taxon>Puniceicoccales</taxon>
        <taxon>Coraliomargaritaceae</taxon>
        <taxon>Thalassobacterium</taxon>
    </lineage>
</organism>
<comment type="subcellular location">
    <subcellularLocation>
        <location evidence="1">Membrane</location>
        <topology evidence="1">Multi-pass membrane protein</topology>
    </subcellularLocation>
</comment>
<keyword evidence="4 7" id="KW-1133">Transmembrane helix</keyword>
<comment type="similarity">
    <text evidence="2 6">Belongs to the sodium:solute symporter (SSF) (TC 2.A.21) family.</text>
</comment>
<feature type="transmembrane region" description="Helical" evidence="7">
    <location>
        <begin position="337"/>
        <end position="360"/>
    </location>
</feature>
<gene>
    <name evidence="8" type="ORF">QEH52_02535</name>
</gene>
<feature type="transmembrane region" description="Helical" evidence="7">
    <location>
        <begin position="43"/>
        <end position="63"/>
    </location>
</feature>
<evidence type="ECO:0000256" key="4">
    <source>
        <dbReference type="ARBA" id="ARBA00022989"/>
    </source>
</evidence>
<evidence type="ECO:0000256" key="2">
    <source>
        <dbReference type="ARBA" id="ARBA00006434"/>
    </source>
</evidence>
<evidence type="ECO:0000256" key="5">
    <source>
        <dbReference type="ARBA" id="ARBA00023136"/>
    </source>
</evidence>
<dbReference type="Pfam" id="PF00474">
    <property type="entry name" value="SSF"/>
    <property type="match status" value="1"/>
</dbReference>
<name>A0ABU1AQC0_9BACT</name>
<keyword evidence="3 7" id="KW-0812">Transmembrane</keyword>
<dbReference type="PROSITE" id="PS50283">
    <property type="entry name" value="NA_SOLUT_SYMP_3"/>
    <property type="match status" value="1"/>
</dbReference>
<feature type="transmembrane region" description="Helical" evidence="7">
    <location>
        <begin position="190"/>
        <end position="210"/>
    </location>
</feature>
<keyword evidence="5 7" id="KW-0472">Membrane</keyword>
<feature type="transmembrane region" description="Helical" evidence="7">
    <location>
        <begin position="451"/>
        <end position="473"/>
    </location>
</feature>
<accession>A0ABU1AQC0</accession>
<protein>
    <submittedName>
        <fullName evidence="8">Na+:solute symporter</fullName>
    </submittedName>
</protein>
<sequence>MHLAAITLSPLDWSFLIGFLVIALGIGAYVAKKSGSSSSEFFLSGRHMPWWLLGFSMVATTFSTDTPNLVTDLIRKNGVAGNWAWWAFLITGVVTVFFYAKLWRRTGVLTDLELYEKRYSGPAASFLRGFRAIYLGVIVNIFIMAAVSLAAIKIGETMLGWNQYQSVIIAMVVTVIFSSLGGFRGVILTDFILFIIAMVGSFGAAYFAVTHEAVGGLANLFAHENVSDKLSLFLPAGESGFAAFAGLLMVPLLVQWWSTWYPGSEPGGGGYMAQRMLAAKNENHAVGSVLFFQIAHYAIRPWPWILVALASLVIYPTVGDIQAAFPEATNVANDSGYSAMLVFLPHGWLGLVLTSLIAAYMSTISTHLNWGASYVVNDFWKVYVEPDASERKLVWVARLATVIMMVLAAIVAFNLDSAAKAFNVLVGLGAGTGSVLMARWFWWRVNAWSEIVAVIAAALVAIFFNFTSMGLAWSESLGTWGIAVQVAIVTLAWVGATLATAPTDLATLKSFIELANPGGLGWKHVKKEIEDKGETFNITAEPINFPIALLATLAGCFLVYGLLFATGYFLYTDYLLFGVWLTIAIVSGLTVKFCWSKLVSSSS</sequence>
<feature type="transmembrane region" description="Helical" evidence="7">
    <location>
        <begin position="577"/>
        <end position="595"/>
    </location>
</feature>
<evidence type="ECO:0000313" key="8">
    <source>
        <dbReference type="EMBL" id="MDQ8206369.1"/>
    </source>
</evidence>
<feature type="transmembrane region" description="Helical" evidence="7">
    <location>
        <begin position="395"/>
        <end position="415"/>
    </location>
</feature>
<keyword evidence="9" id="KW-1185">Reference proteome</keyword>
<evidence type="ECO:0000313" key="9">
    <source>
        <dbReference type="Proteomes" id="UP001225316"/>
    </source>
</evidence>
<feature type="transmembrane region" description="Helical" evidence="7">
    <location>
        <begin position="132"/>
        <end position="152"/>
    </location>
</feature>
<dbReference type="Gene3D" id="1.20.1730.10">
    <property type="entry name" value="Sodium/glucose cotransporter"/>
    <property type="match status" value="1"/>
</dbReference>
<dbReference type="RefSeq" id="WP_308948418.1">
    <property type="nucleotide sequence ID" value="NZ_JARXHW010000003.1"/>
</dbReference>
<reference evidence="8 9" key="1">
    <citation type="submission" date="2023-04" db="EMBL/GenBank/DDBJ databases">
        <title>A novel bacteria isolated from coastal sediment.</title>
        <authorList>
            <person name="Liu X.-J."/>
            <person name="Du Z.-J."/>
        </authorList>
    </citation>
    <scope>NUCLEOTIDE SEQUENCE [LARGE SCALE GENOMIC DNA]</scope>
    <source>
        <strain evidence="8 9">SDUM461003</strain>
    </source>
</reference>
<evidence type="ECO:0000256" key="3">
    <source>
        <dbReference type="ARBA" id="ARBA00022692"/>
    </source>
</evidence>
<comment type="caution">
    <text evidence="8">The sequence shown here is derived from an EMBL/GenBank/DDBJ whole genome shotgun (WGS) entry which is preliminary data.</text>
</comment>
<dbReference type="CDD" id="cd11477">
    <property type="entry name" value="SLC5sbd_u1"/>
    <property type="match status" value="1"/>
</dbReference>
<feature type="transmembrane region" description="Helical" evidence="7">
    <location>
        <begin position="230"/>
        <end position="254"/>
    </location>
</feature>
<dbReference type="Proteomes" id="UP001225316">
    <property type="component" value="Unassembled WGS sequence"/>
</dbReference>
<feature type="transmembrane region" description="Helical" evidence="7">
    <location>
        <begin position="479"/>
        <end position="501"/>
    </location>
</feature>
<feature type="transmembrane region" description="Helical" evidence="7">
    <location>
        <begin position="13"/>
        <end position="31"/>
    </location>
</feature>